<evidence type="ECO:0000313" key="3">
    <source>
        <dbReference type="Proteomes" id="UP000018731"/>
    </source>
</evidence>
<evidence type="ECO:0008006" key="4">
    <source>
        <dbReference type="Google" id="ProtNLM"/>
    </source>
</evidence>
<sequence>MRVYKICKNAIVFGVLCFLGGFVALAEGAEEVGTAENTEKAKDAKSSQIAKQFEAIKESSQDSSNDSLAKGKDSTQSIAQAIAQTPPKPKIPTKIPTHKPEALNLPAPKKGLQDLLVMQTSLPQDFQEVQRSFPWIRYIGLAMVSFDDGSYRSGFGLLLPDKIFLTSAELAHNASAYPKEMLLKMRDDSAGNLICIAQLRLKALDKGRGLALFEVEEYTDDYCNIRAQSYYHARLMKNNAYDIGKPAVSASDYFTVTTTFNNPDISVLRVGRANAQSVELPIQNDQRIIFGRPFFSRSGVLLGMASMQESSFKPMIISNAKIKEFICAMRTSGVVLPASVGKICAGAQKYATNSMSGFGVQKSSQKDSIKNFVPKSKTDVQKFKQYLERQEACLNDKAAKEAGSYKNGSFTGKNSDFYECKID</sequence>
<comment type="caution">
    <text evidence="2">The sequence shown here is derived from an EMBL/GenBank/DDBJ whole genome shotgun (WGS) entry which is preliminary data.</text>
</comment>
<name>V8C499_9HELI</name>
<dbReference type="PATRIC" id="fig|1357400.3.peg.2606"/>
<dbReference type="STRING" id="1357400.HMPREF2086_01921"/>
<evidence type="ECO:0000313" key="2">
    <source>
        <dbReference type="EMBL" id="ETD22194.1"/>
    </source>
</evidence>
<reference evidence="2 3" key="1">
    <citation type="journal article" date="2014" name="Genome Announc.">
        <title>Draft genome sequences of six enterohepatic helicobacter species isolated from humans and one from rhesus macaques.</title>
        <authorList>
            <person name="Shen Z."/>
            <person name="Sheh A."/>
            <person name="Young S.K."/>
            <person name="Abouelliel A."/>
            <person name="Ward D.V."/>
            <person name="Earl A.M."/>
            <person name="Fox J.G."/>
        </authorList>
    </citation>
    <scope>NUCLEOTIDE SEQUENCE [LARGE SCALE GENOMIC DNA]</scope>
    <source>
        <strain evidence="2 3">MIT 99-5501</strain>
    </source>
</reference>
<evidence type="ECO:0000256" key="1">
    <source>
        <dbReference type="SAM" id="SignalP"/>
    </source>
</evidence>
<dbReference type="EMBL" id="AZJI01000010">
    <property type="protein sequence ID" value="ETD22194.1"/>
    <property type="molecule type" value="Genomic_DNA"/>
</dbReference>
<dbReference type="Proteomes" id="UP000018731">
    <property type="component" value="Unassembled WGS sequence"/>
</dbReference>
<protein>
    <recommendedName>
        <fullName evidence="4">Plasminogen-binding protein PgbA N-terminal domain-containing protein</fullName>
    </recommendedName>
</protein>
<feature type="signal peptide" evidence="1">
    <location>
        <begin position="1"/>
        <end position="26"/>
    </location>
</feature>
<gene>
    <name evidence="2" type="ORF">HMPREF2086_01921</name>
</gene>
<feature type="chain" id="PRO_5004768627" description="Plasminogen-binding protein PgbA N-terminal domain-containing protein" evidence="1">
    <location>
        <begin position="27"/>
        <end position="423"/>
    </location>
</feature>
<accession>V8C499</accession>
<dbReference type="AlphaFoldDB" id="V8C499"/>
<proteinExistence type="predicted"/>
<keyword evidence="1" id="KW-0732">Signal</keyword>
<dbReference type="HOGENOM" id="CLU_648552_0_0_7"/>
<keyword evidence="3" id="KW-1185">Reference proteome</keyword>
<organism evidence="2 3">
    <name type="scientific">Helicobacter macacae MIT 99-5501</name>
    <dbReference type="NCBI Taxonomy" id="1357400"/>
    <lineage>
        <taxon>Bacteria</taxon>
        <taxon>Pseudomonadati</taxon>
        <taxon>Campylobacterota</taxon>
        <taxon>Epsilonproteobacteria</taxon>
        <taxon>Campylobacterales</taxon>
        <taxon>Helicobacteraceae</taxon>
        <taxon>Helicobacter</taxon>
    </lineage>
</organism>